<dbReference type="Gene3D" id="3.30.2320.10">
    <property type="entry name" value="hypothetical protein PF0899 domain"/>
    <property type="match status" value="1"/>
</dbReference>
<accession>A0A516PVM1</accession>
<organism evidence="5 6">
    <name type="scientific">Microlunatus elymi</name>
    <dbReference type="NCBI Taxonomy" id="2596828"/>
    <lineage>
        <taxon>Bacteria</taxon>
        <taxon>Bacillati</taxon>
        <taxon>Actinomycetota</taxon>
        <taxon>Actinomycetes</taxon>
        <taxon>Propionibacteriales</taxon>
        <taxon>Propionibacteriaceae</taxon>
        <taxon>Microlunatus</taxon>
    </lineage>
</organism>
<protein>
    <recommendedName>
        <fullName evidence="4">Type 1 encapsulin shell protein</fullName>
    </recommendedName>
</protein>
<dbReference type="PANTHER" id="PTHR37165:SF1">
    <property type="entry name" value="TYPE 1 ENCAPSULIN SHELL PROTEIN"/>
    <property type="match status" value="1"/>
</dbReference>
<dbReference type="EMBL" id="CP041692">
    <property type="protein sequence ID" value="QDP95234.1"/>
    <property type="molecule type" value="Genomic_DNA"/>
</dbReference>
<evidence type="ECO:0000256" key="2">
    <source>
        <dbReference type="ARBA" id="ARBA00033743"/>
    </source>
</evidence>
<evidence type="ECO:0000256" key="1">
    <source>
        <dbReference type="ARBA" id="ARBA00033738"/>
    </source>
</evidence>
<dbReference type="OrthoDB" id="2922at2"/>
<evidence type="ECO:0000256" key="4">
    <source>
        <dbReference type="ARBA" id="ARBA00050023"/>
    </source>
</evidence>
<evidence type="ECO:0000256" key="3">
    <source>
        <dbReference type="ARBA" id="ARBA00033787"/>
    </source>
</evidence>
<dbReference type="RefSeq" id="WP_143985215.1">
    <property type="nucleotide sequence ID" value="NZ_CP041692.1"/>
</dbReference>
<dbReference type="GO" id="GO:0140737">
    <property type="term" value="C:encapsulin nanocompartment"/>
    <property type="evidence" value="ECO:0007669"/>
    <property type="project" value="UniProtKB-SubCell"/>
</dbReference>
<dbReference type="PIRSF" id="PIRSF019254">
    <property type="entry name" value="CFP29"/>
    <property type="match status" value="1"/>
</dbReference>
<dbReference type="InterPro" id="IPR051429">
    <property type="entry name" value="Encapsulin_nc"/>
</dbReference>
<sequence>MNNLHRELAPISSAAWEDLETETRRTLSRHLAGRRVVDVDGPDGLELAAIGTGRRESLPEPSAGVVAARRLSVPMIELKVPFTVDREEVDDVARGAQDADWEPAKEAARKLAFAEDRLITDGLASAGISGLRTPDTASVQLSDDVMVINDTVARAVSKLRLAGVDGPWALLLSADLYTLVSESSDHGVPIIDQVQRVLGSEGKIIWAPAITGAVLLSTRGGDFSLRLGQDTSIGYHAHDHDTIELYLQESITFLNFTPEAAVTLQ</sequence>
<dbReference type="KEGG" id="mik:FOE78_04295"/>
<comment type="subcellular location">
    <subcellularLocation>
        <location evidence="1">Encapsulin nanocompartment</location>
    </subcellularLocation>
</comment>
<dbReference type="AlphaFoldDB" id="A0A516PVM1"/>
<gene>
    <name evidence="5" type="ORF">FOE78_04295</name>
</gene>
<comment type="similarity">
    <text evidence="2">Belongs to the encapsulin family. Family 1 subfamily.</text>
</comment>
<dbReference type="PANTHER" id="PTHR37165">
    <property type="entry name" value="PEPTIDASE U56 FAMILY"/>
    <property type="match status" value="1"/>
</dbReference>
<keyword evidence="6" id="KW-1185">Reference proteome</keyword>
<proteinExistence type="inferred from homology"/>
<reference evidence="5 6" key="1">
    <citation type="submission" date="2019-07" db="EMBL/GenBank/DDBJ databases">
        <title>Microlunatus dokdonensis sp. nov. isolated from the rhizospheric soil of the wild plant Elymus tsukushiensis.</title>
        <authorList>
            <person name="Ghim S.-Y."/>
            <person name="Hwang Y.-J."/>
            <person name="Son J.-S."/>
            <person name="Shin J.-H."/>
        </authorList>
    </citation>
    <scope>NUCLEOTIDE SEQUENCE [LARGE SCALE GENOMIC DNA]</scope>
    <source>
        <strain evidence="5 6">KUDC0627</strain>
    </source>
</reference>
<dbReference type="NCBIfam" id="NF041155">
    <property type="entry name" value="encap_f1"/>
    <property type="match status" value="1"/>
</dbReference>
<dbReference type="Proteomes" id="UP000319263">
    <property type="component" value="Chromosome"/>
</dbReference>
<dbReference type="Pfam" id="PF04454">
    <property type="entry name" value="Linocin_M18"/>
    <property type="match status" value="1"/>
</dbReference>
<evidence type="ECO:0000313" key="6">
    <source>
        <dbReference type="Proteomes" id="UP000319263"/>
    </source>
</evidence>
<dbReference type="InterPro" id="IPR007544">
    <property type="entry name" value="ENCAP"/>
</dbReference>
<keyword evidence="3" id="KW-1284">Encapsulin nanocompartment</keyword>
<name>A0A516PVM1_9ACTN</name>
<dbReference type="Gene3D" id="3.30.2400.30">
    <property type="match status" value="1"/>
</dbReference>
<evidence type="ECO:0000313" key="5">
    <source>
        <dbReference type="EMBL" id="QDP95234.1"/>
    </source>
</evidence>